<sequence>MPVEVVTSLAQFETTINSDEYSFFHFWETWSGPCRYSRPKFEQHSDDGIYPHVKFYSVNFDDCRSISNFYGLNITPTFVLYKNGDEITREIGWKTDLYRILDRAVVKPEENS</sequence>
<dbReference type="PROSITE" id="PS51352">
    <property type="entry name" value="THIOREDOXIN_2"/>
    <property type="match status" value="1"/>
</dbReference>
<evidence type="ECO:0000259" key="1">
    <source>
        <dbReference type="PROSITE" id="PS51352"/>
    </source>
</evidence>
<protein>
    <submittedName>
        <fullName evidence="2">Putative thioredoxin</fullName>
    </submittedName>
</protein>
<proteinExistence type="predicted"/>
<dbReference type="CDD" id="cd02947">
    <property type="entry name" value="TRX_family"/>
    <property type="match status" value="1"/>
</dbReference>
<reference evidence="2 3" key="1">
    <citation type="journal article" date="2016" name="Mol. Biol. Evol.">
        <title>Comparative Genomics of Early-Diverging Mushroom-Forming Fungi Provides Insights into the Origins of Lignocellulose Decay Capabilities.</title>
        <authorList>
            <person name="Nagy L.G."/>
            <person name="Riley R."/>
            <person name="Tritt A."/>
            <person name="Adam C."/>
            <person name="Daum C."/>
            <person name="Floudas D."/>
            <person name="Sun H."/>
            <person name="Yadav J.S."/>
            <person name="Pangilinan J."/>
            <person name="Larsson K.H."/>
            <person name="Matsuura K."/>
            <person name="Barry K."/>
            <person name="Labutti K."/>
            <person name="Kuo R."/>
            <person name="Ohm R.A."/>
            <person name="Bhattacharya S.S."/>
            <person name="Shirouzu T."/>
            <person name="Yoshinaga Y."/>
            <person name="Martin F.M."/>
            <person name="Grigoriev I.V."/>
            <person name="Hibbett D.S."/>
        </authorList>
    </citation>
    <scope>NUCLEOTIDE SEQUENCE [LARGE SCALE GENOMIC DNA]</scope>
    <source>
        <strain evidence="2 3">HHB10207 ss-3</strain>
    </source>
</reference>
<gene>
    <name evidence="2" type="ORF">SISSUDRAFT_1047243</name>
</gene>
<keyword evidence="3" id="KW-1185">Reference proteome</keyword>
<dbReference type="Pfam" id="PF00085">
    <property type="entry name" value="Thioredoxin"/>
    <property type="match status" value="1"/>
</dbReference>
<dbReference type="Proteomes" id="UP000076798">
    <property type="component" value="Unassembled WGS sequence"/>
</dbReference>
<dbReference type="PANTHER" id="PTHR10438">
    <property type="entry name" value="THIOREDOXIN"/>
    <property type="match status" value="1"/>
</dbReference>
<feature type="domain" description="Thioredoxin" evidence="1">
    <location>
        <begin position="1"/>
        <end position="111"/>
    </location>
</feature>
<dbReference type="OrthoDB" id="2121326at2759"/>
<dbReference type="Gene3D" id="3.40.30.10">
    <property type="entry name" value="Glutaredoxin"/>
    <property type="match status" value="1"/>
</dbReference>
<dbReference type="AlphaFoldDB" id="A0A166D9Q9"/>
<name>A0A166D9Q9_9AGAM</name>
<dbReference type="EMBL" id="KV428066">
    <property type="protein sequence ID" value="KZT38289.1"/>
    <property type="molecule type" value="Genomic_DNA"/>
</dbReference>
<evidence type="ECO:0000313" key="3">
    <source>
        <dbReference type="Proteomes" id="UP000076798"/>
    </source>
</evidence>
<dbReference type="SUPFAM" id="SSF52833">
    <property type="entry name" value="Thioredoxin-like"/>
    <property type="match status" value="1"/>
</dbReference>
<evidence type="ECO:0000313" key="2">
    <source>
        <dbReference type="EMBL" id="KZT38289.1"/>
    </source>
</evidence>
<accession>A0A166D9Q9</accession>
<dbReference type="STRING" id="1314776.A0A166D9Q9"/>
<organism evidence="2 3">
    <name type="scientific">Sistotremastrum suecicum HHB10207 ss-3</name>
    <dbReference type="NCBI Taxonomy" id="1314776"/>
    <lineage>
        <taxon>Eukaryota</taxon>
        <taxon>Fungi</taxon>
        <taxon>Dikarya</taxon>
        <taxon>Basidiomycota</taxon>
        <taxon>Agaricomycotina</taxon>
        <taxon>Agaricomycetes</taxon>
        <taxon>Sistotremastrales</taxon>
        <taxon>Sistotremastraceae</taxon>
        <taxon>Sistotremastrum</taxon>
    </lineage>
</organism>
<dbReference type="InterPro" id="IPR036249">
    <property type="entry name" value="Thioredoxin-like_sf"/>
</dbReference>
<dbReference type="InterPro" id="IPR013766">
    <property type="entry name" value="Thioredoxin_domain"/>
</dbReference>
<dbReference type="PANTHER" id="PTHR10438:SF468">
    <property type="entry name" value="THIOREDOXIN-1-RELATED"/>
    <property type="match status" value="1"/>
</dbReference>
<dbReference type="InterPro" id="IPR050620">
    <property type="entry name" value="Thioredoxin_H-type-like"/>
</dbReference>